<evidence type="ECO:0000256" key="1">
    <source>
        <dbReference type="SAM" id="Coils"/>
    </source>
</evidence>
<feature type="domain" description="Multidrug resistance protein MdtA-like C-terminal permuted SH3" evidence="2">
    <location>
        <begin position="281"/>
        <end position="337"/>
    </location>
</feature>
<feature type="domain" description="CzcB-like barrel-sandwich hybrid" evidence="3">
    <location>
        <begin position="66"/>
        <end position="188"/>
    </location>
</feature>
<dbReference type="PANTHER" id="PTHR30469">
    <property type="entry name" value="MULTIDRUG RESISTANCE PROTEIN MDTA"/>
    <property type="match status" value="1"/>
</dbReference>
<dbReference type="InterPro" id="IPR058627">
    <property type="entry name" value="MdtA-like_C"/>
</dbReference>
<accession>A0A3B1BF78</accession>
<dbReference type="EMBL" id="UOFZ01000097">
    <property type="protein sequence ID" value="VAX13091.1"/>
    <property type="molecule type" value="Genomic_DNA"/>
</dbReference>
<organism evidence="4">
    <name type="scientific">hydrothermal vent metagenome</name>
    <dbReference type="NCBI Taxonomy" id="652676"/>
    <lineage>
        <taxon>unclassified sequences</taxon>
        <taxon>metagenomes</taxon>
        <taxon>ecological metagenomes</taxon>
    </lineage>
</organism>
<dbReference type="InterPro" id="IPR058647">
    <property type="entry name" value="BSH_CzcB-like"/>
</dbReference>
<feature type="coiled-coil region" evidence="1">
    <location>
        <begin position="129"/>
        <end position="163"/>
    </location>
</feature>
<name>A0A3B1BF78_9ZZZZ</name>
<dbReference type="Gene3D" id="1.10.287.470">
    <property type="entry name" value="Helix hairpin bin"/>
    <property type="match status" value="1"/>
</dbReference>
<sequence>MSRFSPAVFFVHTRFSRFMFYLLFTGVVVSARVQAETGSLKWVSAQYQQVVEERTLDAVIEAVNKATVSAQTSGRVTKIYFDVDDVVHKGDVLLRLRDRDQRARFNAARARHVEAEAEYRRVKEIHAKKLVARSLLDKAEARLKSAKAEMDQAQESLENTVVRAPYSGIVVKRYIEVGETARVGQPLFTGLSLESLRASVNLPQDLINVVRKLKRARVISGSEFEQGQAQSVVAKSMIISPYADPVSHTFLLRVNLPPGQHGMYPGMAVKVAFVTREVKKLLVPIRAVTHRSEVSAVYVMDKDGQISMRQVRLGRVVNNDQIEILAGLDEGERIAIDPLAATVRLKEQNSKLVSDSAS</sequence>
<dbReference type="SUPFAM" id="SSF111369">
    <property type="entry name" value="HlyD-like secretion proteins"/>
    <property type="match status" value="1"/>
</dbReference>
<dbReference type="GO" id="GO:1990281">
    <property type="term" value="C:efflux pump complex"/>
    <property type="evidence" value="ECO:0007669"/>
    <property type="project" value="TreeGrafter"/>
</dbReference>
<dbReference type="InterPro" id="IPR006143">
    <property type="entry name" value="RND_pump_MFP"/>
</dbReference>
<proteinExistence type="predicted"/>
<reference evidence="4" key="1">
    <citation type="submission" date="2018-06" db="EMBL/GenBank/DDBJ databases">
        <authorList>
            <person name="Zhirakovskaya E."/>
        </authorList>
    </citation>
    <scope>NUCLEOTIDE SEQUENCE</scope>
</reference>
<protein>
    <submittedName>
        <fullName evidence="4">Uncharacterized protein</fullName>
    </submittedName>
</protein>
<dbReference type="NCBIfam" id="TIGR01730">
    <property type="entry name" value="RND_mfp"/>
    <property type="match status" value="1"/>
</dbReference>
<gene>
    <name evidence="4" type="ORF">MNBD_GAMMA24-1898</name>
</gene>
<dbReference type="Gene3D" id="2.40.420.20">
    <property type="match status" value="1"/>
</dbReference>
<dbReference type="Pfam" id="PF25967">
    <property type="entry name" value="RND-MFP_C"/>
    <property type="match status" value="1"/>
</dbReference>
<dbReference type="Gene3D" id="2.40.50.100">
    <property type="match status" value="1"/>
</dbReference>
<evidence type="ECO:0000259" key="2">
    <source>
        <dbReference type="Pfam" id="PF25967"/>
    </source>
</evidence>
<evidence type="ECO:0000313" key="4">
    <source>
        <dbReference type="EMBL" id="VAX13091.1"/>
    </source>
</evidence>
<dbReference type="PANTHER" id="PTHR30469:SF18">
    <property type="entry name" value="RESISTANCE-NODULATION-CELL DIVISION (RND) EFFLUX MEMBRANE FUSION PROTEIN-RELATED"/>
    <property type="match status" value="1"/>
</dbReference>
<dbReference type="Gene3D" id="2.40.30.170">
    <property type="match status" value="1"/>
</dbReference>
<dbReference type="Pfam" id="PF25973">
    <property type="entry name" value="BSH_CzcB"/>
    <property type="match status" value="1"/>
</dbReference>
<dbReference type="AlphaFoldDB" id="A0A3B1BF78"/>
<keyword evidence="1" id="KW-0175">Coiled coil</keyword>
<dbReference type="GO" id="GO:0015562">
    <property type="term" value="F:efflux transmembrane transporter activity"/>
    <property type="evidence" value="ECO:0007669"/>
    <property type="project" value="TreeGrafter"/>
</dbReference>
<evidence type="ECO:0000259" key="3">
    <source>
        <dbReference type="Pfam" id="PF25973"/>
    </source>
</evidence>